<evidence type="ECO:0000256" key="2">
    <source>
        <dbReference type="ARBA" id="ARBA00022679"/>
    </source>
</evidence>
<accession>A0A2P2MMR0</accession>
<dbReference type="GO" id="GO:0030488">
    <property type="term" value="P:tRNA methylation"/>
    <property type="evidence" value="ECO:0007669"/>
    <property type="project" value="InterPro"/>
</dbReference>
<evidence type="ECO:0000256" key="4">
    <source>
        <dbReference type="ARBA" id="ARBA00022884"/>
    </source>
</evidence>
<dbReference type="InterPro" id="IPR045330">
    <property type="entry name" value="TRM3/TARBP1"/>
</dbReference>
<dbReference type="InterPro" id="IPR016024">
    <property type="entry name" value="ARM-type_fold"/>
</dbReference>
<dbReference type="InterPro" id="IPR044748">
    <property type="entry name" value="Trm3/TARBP1_C"/>
</dbReference>
<evidence type="ECO:0000256" key="6">
    <source>
        <dbReference type="ARBA" id="ARBA00093266"/>
    </source>
</evidence>
<dbReference type="GO" id="GO:0003723">
    <property type="term" value="F:RNA binding"/>
    <property type="evidence" value="ECO:0007669"/>
    <property type="project" value="UniProtKB-KW"/>
</dbReference>
<dbReference type="EC" id="2.1.1.34" evidence="8"/>
<name>A0A2P2MMR0_RHIMU</name>
<keyword evidence="4" id="KW-0694">RNA-binding</keyword>
<evidence type="ECO:0000256" key="10">
    <source>
        <dbReference type="ARBA" id="ARBA00093656"/>
    </source>
</evidence>
<comment type="catalytic activity">
    <reaction evidence="6">
        <text>guanosine(18) in tRNA + S-adenosyl-L-methionine = 2'-O-methylguanosine(18) in tRNA + S-adenosyl-L-homocysteine + H(+)</text>
        <dbReference type="Rhea" id="RHEA:20077"/>
        <dbReference type="Rhea" id="RHEA-COMP:10190"/>
        <dbReference type="Rhea" id="RHEA-COMP:10192"/>
        <dbReference type="ChEBI" id="CHEBI:15378"/>
        <dbReference type="ChEBI" id="CHEBI:57856"/>
        <dbReference type="ChEBI" id="CHEBI:59789"/>
        <dbReference type="ChEBI" id="CHEBI:74269"/>
        <dbReference type="ChEBI" id="CHEBI:74445"/>
        <dbReference type="EC" id="2.1.1.34"/>
    </reaction>
    <physiologicalReaction direction="left-to-right" evidence="6">
        <dbReference type="Rhea" id="RHEA:20078"/>
    </physiologicalReaction>
</comment>
<keyword evidence="5" id="KW-0007">Acetylation</keyword>
<organism evidence="12">
    <name type="scientific">Rhizophora mucronata</name>
    <name type="common">Asiatic mangrove</name>
    <dbReference type="NCBI Taxonomy" id="61149"/>
    <lineage>
        <taxon>Eukaryota</taxon>
        <taxon>Viridiplantae</taxon>
        <taxon>Streptophyta</taxon>
        <taxon>Embryophyta</taxon>
        <taxon>Tracheophyta</taxon>
        <taxon>Spermatophyta</taxon>
        <taxon>Magnoliopsida</taxon>
        <taxon>eudicotyledons</taxon>
        <taxon>Gunneridae</taxon>
        <taxon>Pentapetalae</taxon>
        <taxon>rosids</taxon>
        <taxon>fabids</taxon>
        <taxon>Malpighiales</taxon>
        <taxon>Rhizophoraceae</taxon>
        <taxon>Rhizophora</taxon>
    </lineage>
</organism>
<sequence length="684" mass="77536">MMWHLVHSSWILHVSCNKRRVACIAALLSSVLHTSVFSDGSMHGTSSASGPLKWFIENVLEEGTKSPRTIRLAALHLTGMWLSHPKEIKNYLKELKLLTFYGSVAFDEDFESELVDNLDARTEVSLLAKSPDAELTEAFINTELYARVSVAVLFSKLADLANLVGSADENADCLAALESGKLFLLDLLNSVVNDKDLAKELYKKYSGIHRRKIRAWQMICVLSRFVTEDIVEHVTNSLHICLYRNNLPAVRQYLETFAINIYLKFPSLVRGQLVSILQDYSMRPQALSSYVFIAANVILHASKAVQSSHLDELMPPIIPLLTSHHHSLRGFTQLLVYQVLCKFFPYVDYGASETMPIEKRCFEDLKSYLARNPDCKRLRASMEPYLDAYSPVLSSTPAGIFVNLVEDREFECVPTSLMEEVLNFLNDVREDLRCSMAKDNVNIKNQSLQIDEDPNNRGVFPGAQQLKEMPWDFQKKITVSKHDKQFGDTGCHFKNNETYSQLLEMEKEDELLEQSIHSRSLILERMRASRQDFILVASFLDRIPNLAGLARTCEVFKASGLVIADTSVLCDKQFQLISVTAEKWVPILEVPVNSVNHYLEKKKREGFSILGLEQTANSVPLDEYFFPKKTVLVLGREKEGIPVDTIHILDACIEIPQLGVVRSLNVHVSGAIALWEYTRQQRSR</sequence>
<proteinExistence type="predicted"/>
<dbReference type="InterPro" id="IPR001537">
    <property type="entry name" value="SpoU_MeTrfase"/>
</dbReference>
<keyword evidence="1" id="KW-0489">Methyltransferase</keyword>
<dbReference type="InterPro" id="IPR029026">
    <property type="entry name" value="tRNA_m1G_MTases_N"/>
</dbReference>
<dbReference type="Gene3D" id="3.40.1280.10">
    <property type="match status" value="1"/>
</dbReference>
<dbReference type="SUPFAM" id="SSF48371">
    <property type="entry name" value="ARM repeat"/>
    <property type="match status" value="1"/>
</dbReference>
<dbReference type="FunFam" id="3.40.1280.10:FF:000010">
    <property type="entry name" value="probable methyltransferase TARBP1"/>
    <property type="match status" value="1"/>
</dbReference>
<dbReference type="GO" id="GO:0141100">
    <property type="term" value="F:tRNA (guanine(18)-2'-O)-methyltransferase activity"/>
    <property type="evidence" value="ECO:0007669"/>
    <property type="project" value="UniProtKB-EC"/>
</dbReference>
<evidence type="ECO:0000313" key="12">
    <source>
        <dbReference type="EMBL" id="MBX31482.1"/>
    </source>
</evidence>
<dbReference type="EMBL" id="GGEC01050998">
    <property type="protein sequence ID" value="MBX31482.1"/>
    <property type="molecule type" value="Transcribed_RNA"/>
</dbReference>
<dbReference type="Pfam" id="PF00588">
    <property type="entry name" value="SpoU_methylase"/>
    <property type="match status" value="1"/>
</dbReference>
<keyword evidence="2" id="KW-0808">Transferase</keyword>
<dbReference type="InterPro" id="IPR029028">
    <property type="entry name" value="Alpha/beta_knot_MTases"/>
</dbReference>
<evidence type="ECO:0000256" key="8">
    <source>
        <dbReference type="ARBA" id="ARBA00093594"/>
    </source>
</evidence>
<evidence type="ECO:0000256" key="5">
    <source>
        <dbReference type="ARBA" id="ARBA00022990"/>
    </source>
</evidence>
<reference evidence="12" key="1">
    <citation type="submission" date="2018-02" db="EMBL/GenBank/DDBJ databases">
        <title>Rhizophora mucronata_Transcriptome.</title>
        <authorList>
            <person name="Meera S.P."/>
            <person name="Sreeshan A."/>
            <person name="Augustine A."/>
        </authorList>
    </citation>
    <scope>NUCLEOTIDE SEQUENCE</scope>
    <source>
        <tissue evidence="12">Leaf</tissue>
    </source>
</reference>
<evidence type="ECO:0000256" key="9">
    <source>
        <dbReference type="ARBA" id="ARBA00093636"/>
    </source>
</evidence>
<dbReference type="PANTHER" id="PTHR12029">
    <property type="entry name" value="RNA METHYLTRANSFERASE"/>
    <property type="match status" value="1"/>
</dbReference>
<comment type="function">
    <text evidence="7">S-adenosyl-L-methionine-dependent 2'-O-ribose methyltransferase that catalyzes the formation of 2'-O-methylguanosine at position 18 (Gm18) in a subset of tRNA. Selectively mediates Gm18 methylation of tRNAGln-TTG/CTG and tRNASer-TGA/GCT. Gm18 modification can enhance the stability of modified tRNAs.</text>
</comment>
<dbReference type="CDD" id="cd18091">
    <property type="entry name" value="SpoU-like_TRM3-like"/>
    <property type="match status" value="1"/>
</dbReference>
<feature type="domain" description="tRNA/rRNA methyltransferase SpoU type" evidence="11">
    <location>
        <begin position="534"/>
        <end position="675"/>
    </location>
</feature>
<dbReference type="PANTHER" id="PTHR12029:SF11">
    <property type="entry name" value="METHYLTRANSFERASE TARBP1-RELATED"/>
    <property type="match status" value="1"/>
</dbReference>
<dbReference type="AlphaFoldDB" id="A0A2P2MMR0"/>
<dbReference type="SUPFAM" id="SSF75217">
    <property type="entry name" value="alpha/beta knot"/>
    <property type="match status" value="1"/>
</dbReference>
<evidence type="ECO:0000259" key="11">
    <source>
        <dbReference type="Pfam" id="PF00588"/>
    </source>
</evidence>
<keyword evidence="3" id="KW-0949">S-adenosyl-L-methionine</keyword>
<protein>
    <recommendedName>
        <fullName evidence="9">tRNA (guanosine(18)-2'-O)-methyltransferase TARBP1</fullName>
        <ecNumber evidence="8">2.1.1.34</ecNumber>
    </recommendedName>
    <alternativeName>
        <fullName evidence="10">TAR RNA-binding protein 1</fullName>
    </alternativeName>
</protein>
<evidence type="ECO:0000256" key="7">
    <source>
        <dbReference type="ARBA" id="ARBA00093361"/>
    </source>
</evidence>
<evidence type="ECO:0000256" key="3">
    <source>
        <dbReference type="ARBA" id="ARBA00022691"/>
    </source>
</evidence>
<evidence type="ECO:0000256" key="1">
    <source>
        <dbReference type="ARBA" id="ARBA00022603"/>
    </source>
</evidence>